<evidence type="ECO:0000256" key="3">
    <source>
        <dbReference type="RuleBase" id="RU000363"/>
    </source>
</evidence>
<dbReference type="InterPro" id="IPR002347">
    <property type="entry name" value="SDR_fam"/>
</dbReference>
<dbReference type="PROSITE" id="PS00061">
    <property type="entry name" value="ADH_SHORT"/>
    <property type="match status" value="1"/>
</dbReference>
<evidence type="ECO:0000313" key="4">
    <source>
        <dbReference type="EMBL" id="SAK51348.1"/>
    </source>
</evidence>
<dbReference type="InterPro" id="IPR036291">
    <property type="entry name" value="NAD(P)-bd_dom_sf"/>
</dbReference>
<comment type="similarity">
    <text evidence="1 3">Belongs to the short-chain dehydrogenases/reductases (SDR) family.</text>
</comment>
<dbReference type="NCBIfam" id="NF009466">
    <property type="entry name" value="PRK12826.1-2"/>
    <property type="match status" value="1"/>
</dbReference>
<dbReference type="GO" id="GO:0030497">
    <property type="term" value="P:fatty acid elongation"/>
    <property type="evidence" value="ECO:0007669"/>
    <property type="project" value="TreeGrafter"/>
</dbReference>
<evidence type="ECO:0000256" key="2">
    <source>
        <dbReference type="ARBA" id="ARBA00023002"/>
    </source>
</evidence>
<dbReference type="PANTHER" id="PTHR42760:SF129">
    <property type="entry name" value="OXIDOREDUCTASE"/>
    <property type="match status" value="1"/>
</dbReference>
<dbReference type="InterPro" id="IPR020904">
    <property type="entry name" value="Sc_DH/Rdtase_CS"/>
</dbReference>
<protein>
    <submittedName>
        <fullName evidence="4">Acetoacetyl-CoA reductase</fullName>
    </submittedName>
</protein>
<reference evidence="4" key="1">
    <citation type="submission" date="2016-01" db="EMBL/GenBank/DDBJ databases">
        <authorList>
            <person name="Peeters C."/>
        </authorList>
    </citation>
    <scope>NUCLEOTIDE SEQUENCE [LARGE SCALE GENOMIC DNA]</scope>
    <source>
        <strain evidence="4">LMG 29318</strain>
    </source>
</reference>
<dbReference type="AlphaFoldDB" id="A0A158A0M3"/>
<dbReference type="GO" id="GO:0016616">
    <property type="term" value="F:oxidoreductase activity, acting on the CH-OH group of donors, NAD or NADP as acceptor"/>
    <property type="evidence" value="ECO:0007669"/>
    <property type="project" value="TreeGrafter"/>
</dbReference>
<evidence type="ECO:0000256" key="1">
    <source>
        <dbReference type="ARBA" id="ARBA00006484"/>
    </source>
</evidence>
<dbReference type="PRINTS" id="PR00080">
    <property type="entry name" value="SDRFAMILY"/>
</dbReference>
<dbReference type="PRINTS" id="PR00081">
    <property type="entry name" value="GDHRDH"/>
</dbReference>
<dbReference type="NCBIfam" id="NF005559">
    <property type="entry name" value="PRK07231.1"/>
    <property type="match status" value="1"/>
</dbReference>
<dbReference type="Gene3D" id="3.40.50.720">
    <property type="entry name" value="NAD(P)-binding Rossmann-like Domain"/>
    <property type="match status" value="1"/>
</dbReference>
<comment type="caution">
    <text evidence="4">The sequence shown here is derived from an EMBL/GenBank/DDBJ whole genome shotgun (WGS) entry which is preliminary data.</text>
</comment>
<dbReference type="EMBL" id="FCOF02000005">
    <property type="protein sequence ID" value="SAK51348.1"/>
    <property type="molecule type" value="Genomic_DNA"/>
</dbReference>
<organism evidence="4 5">
    <name type="scientific">Caballeronia catudaia</name>
    <dbReference type="NCBI Taxonomy" id="1777136"/>
    <lineage>
        <taxon>Bacteria</taxon>
        <taxon>Pseudomonadati</taxon>
        <taxon>Pseudomonadota</taxon>
        <taxon>Betaproteobacteria</taxon>
        <taxon>Burkholderiales</taxon>
        <taxon>Burkholderiaceae</taxon>
        <taxon>Caballeronia</taxon>
    </lineage>
</organism>
<dbReference type="RefSeq" id="WP_061123597.1">
    <property type="nucleotide sequence ID" value="NZ_FCOF02000005.1"/>
</dbReference>
<dbReference type="Proteomes" id="UP000054870">
    <property type="component" value="Unassembled WGS sequence"/>
</dbReference>
<accession>A0A158A0M3</accession>
<keyword evidence="2" id="KW-0560">Oxidoreductase</keyword>
<dbReference type="SUPFAM" id="SSF51735">
    <property type="entry name" value="NAD(P)-binding Rossmann-fold domains"/>
    <property type="match status" value="1"/>
</dbReference>
<name>A0A158A0M3_9BURK</name>
<dbReference type="FunFam" id="3.40.50.720:FF:000173">
    <property type="entry name" value="3-oxoacyl-[acyl-carrier protein] reductase"/>
    <property type="match status" value="1"/>
</dbReference>
<dbReference type="Pfam" id="PF00106">
    <property type="entry name" value="adh_short"/>
    <property type="match status" value="1"/>
</dbReference>
<dbReference type="OrthoDB" id="196630at2"/>
<evidence type="ECO:0000313" key="5">
    <source>
        <dbReference type="Proteomes" id="UP000054870"/>
    </source>
</evidence>
<sequence length="253" mass="26775">MNRIDLAGRVVIVTGGARGIGLAVAERALESGADVSLWDVDGERLARTSAELSAKHAERKVSDAVVELTDESSVEAATQKTLAEHGRIDVLVNNAGITGGNGTTWELAPDVWRRVIDVNLIGPYLTCRAVVPHMLKGGYGRIVNIASVAGKEGNPNASHYSASKAGLIGLTKSLGKELAGKNILVNAVTPAAAKTEIFDSMSQQHIDYMLSKIPMNRFLMPQEAASLILWLSSEDCAFSTGAVFDLSGGRATY</sequence>
<gene>
    <name evidence="4" type="ORF">AWB75_01553</name>
</gene>
<proteinExistence type="inferred from homology"/>
<keyword evidence="5" id="KW-1185">Reference proteome</keyword>
<dbReference type="PANTHER" id="PTHR42760">
    <property type="entry name" value="SHORT-CHAIN DEHYDROGENASES/REDUCTASES FAMILY MEMBER"/>
    <property type="match status" value="1"/>
</dbReference>